<dbReference type="GO" id="GO:0016818">
    <property type="term" value="F:hydrolase activity, acting on acid anhydrides, in phosphorus-containing anhydrides"/>
    <property type="evidence" value="ECO:0007669"/>
    <property type="project" value="InterPro"/>
</dbReference>
<dbReference type="Pfam" id="PF00271">
    <property type="entry name" value="Helicase_C"/>
    <property type="match status" value="1"/>
</dbReference>
<dbReference type="InterPro" id="IPR013520">
    <property type="entry name" value="Ribonucl_H"/>
</dbReference>
<dbReference type="Pfam" id="PF00270">
    <property type="entry name" value="DEAD"/>
    <property type="match status" value="1"/>
</dbReference>
<evidence type="ECO:0000256" key="7">
    <source>
        <dbReference type="ARBA" id="ARBA00034617"/>
    </source>
</evidence>
<evidence type="ECO:0000256" key="4">
    <source>
        <dbReference type="ARBA" id="ARBA00022840"/>
    </source>
</evidence>
<dbReference type="PANTHER" id="PTHR13710">
    <property type="entry name" value="DNA HELICASE RECQ FAMILY MEMBER"/>
    <property type="match status" value="1"/>
</dbReference>
<comment type="similarity">
    <text evidence="1">Belongs to the helicase family. RecQ subfamily.</text>
</comment>
<feature type="domain" description="Helicase C-terminal" evidence="12">
    <location>
        <begin position="1424"/>
        <end position="1604"/>
    </location>
</feature>
<reference evidence="13 14" key="1">
    <citation type="journal article" date="2019" name="J. Ind. Microbiol. Biotechnol.">
        <title>The complete genomic sequence of Streptomyces spectabilis NRRL-2792 and identification of secondary metabolite biosynthetic gene clusters.</title>
        <authorList>
            <person name="Sinha A."/>
            <person name="Phillips-Salemka S."/>
            <person name="Niraula T.A."/>
            <person name="Short K.A."/>
            <person name="Niraula N.P."/>
        </authorList>
    </citation>
    <scope>NUCLEOTIDE SEQUENCE [LARGE SCALE GENOMIC DNA]</scope>
    <source>
        <strain evidence="13 14">NRRL 2792</strain>
    </source>
</reference>
<dbReference type="InterPro" id="IPR014013">
    <property type="entry name" value="Helic_SF1/SF2_ATP-bd_DinG/Rad3"/>
</dbReference>
<dbReference type="GO" id="GO:0009378">
    <property type="term" value="F:four-way junction helicase activity"/>
    <property type="evidence" value="ECO:0007669"/>
    <property type="project" value="TreeGrafter"/>
</dbReference>
<dbReference type="GO" id="GO:0043138">
    <property type="term" value="F:3'-5' DNA helicase activity"/>
    <property type="evidence" value="ECO:0007669"/>
    <property type="project" value="UniProtKB-EC"/>
</dbReference>
<evidence type="ECO:0000256" key="8">
    <source>
        <dbReference type="ARBA" id="ARBA00034808"/>
    </source>
</evidence>
<keyword evidence="2" id="KW-0547">Nucleotide-binding</keyword>
<dbReference type="InterPro" id="IPR014001">
    <property type="entry name" value="Helicase_ATP-bd"/>
</dbReference>
<sequence>MDSDALLRAARGFWPGVSRQRLAQLVRNAESLGAVRTRHGVVEVCAAVDIADAEEGGRHRLGALRAAVLDVEAAVRASAKHSGGERRIYQLGAVRLSADAGWVDEAPEFEGWLRLPDSEWEALIRGKEASARYRHEAQAAGNVLSAFRDWLGDADVLVAFNGTVADFRWLDAECSRAGLPAVDGVRRMDALYLAQAVWPWLDSYRLGDVAASAGVAVQARRLHDALADARVTALLVRAAVEETVGWSDPWWRLVASVGTGSTAWELVESLCGRKPGGTMDDETVAQLLAEALSEWGEPVRSPNRESPGLATLTLPTQLLGPGGRVDPHRLAVAVAAGREVEWRAAQQEMARWLGGQVDAGRDGLCEAPTGTGKSLAVLAVALDWLAADHGRRVVVSTFTRQLQGQLAGDVVALARVVPGLEPLADVVKGQRNRVSLRALVATLVDAAEAVGVRRAGQTRFVGDVVFREVLVWFVRRLATARGRAQVWSARSADMQDLPAFLVEYVQSSSGGVLPLWLASVSQEAEDYRRDSGSPLVPWTDSVGEAIAGHRLVIANHALLQVQASAFDRSTLLVADEAHALEQAVTVASTAQIDIRAVENLFAETERWVREFRHADASEFSRLLREGQRLLETEAMPRAAQGVFDAVGGEPGRRVATLASPYGGLIAVAGVRQLLGRLERLGIWAQSAGRELLRLTRLPEARQAPWWERERAALLAARLGTLAQEAATVVADARDVLGTSPDPVDTTDEVDADDGDEDPEWDEEPPESTRDLVDEPLQQTLPGLPSGAGLANRVVFSREGGEVTAAVAARRYPFSVSSAPIELSADPQWRRVRNGFGRILYVSATLRVADSWDFIRQRLGLGSEVDACALPSPFDASQQARLLCFADFPSWAEHPQAAYRTVAYQLAGYAREIVREQRGAFEHGVLVLTTSTTAAEAVSERLLKQLAEDSVSLPVAVAPLLGNARAAREFRDRGGFCVATRGMWQGVDFPSRRLGLVWINKLPFAPFADPVIAARRAAAAERARAAGAADPEAAATREYYLPLAAMDLRQAVGRLLRSVDHRGVVVISDRKLAGTTALRRAYRQVFLGSLDPGLLIADPVTGETAGGNVVTMAQGWESIWQFLASQGRLDAPRARELCTPQALEEHTLLPATRRIRQAGLSPEEVASARADGTLSSLLVERCEAVAGHLRFQDGPLALKPEQRAVVRAVGESRDVLALLPTGFGKSYTFQLPALVLPGVTVVVSPLVALMADQALELSSAVGGAVRALVGPMAESNSRGGKTEVAEQLRGTRQHSIKLVYVSPERLADRRFADLLRQAARIGVLERVAVDEAHTFVQWGDDFRPGFRRVEVLLRELRERFGVRVTAATATANRQVRAGLRQGLFGLNDTAADDEALVTVQASPLRPELAVYRRAMRAGGPLAVAGLAERVAEAACEDHAIFYCLTVKEVEALYAHLREFAVQGSQRVRRFHGRLSEAEKAAVLAEFREAPGRGEEGFAPLLIVATSAFGLGMNRRDIRCVFVMSPPTDLSALYQQLGRAGRDQAGRLPIEIDAPSAGLALGTGRGLRTVAWLAAQGLSSDVLRRLGNSVLRAGTSGIVDPERLAADCMAADHQAGLLPTQQAQQAAVWDTYRTSVVRALAVLASLDALTDLGDFPERVRITPIPGAPQPSDPEWGRAAALVSALAEQRPGSHQVTDVYALLRDSGMGLAVPDPGATWATLAALHDLGVVDVSQAGNRRTLTAVWVPDSTALPDAFDARMRAARERARQDLADLRDWYSAADCATEAFNIYFTGTSLHGTEHVCATSATRCSACWAADISAEMTPRLLRALNTPRPRPAVHRDSEPYRRAADQWIYALLWDNYRGLAPAMIRRVLRGEETYLSRKDGIRKPLWPRLLYHRLRGVDPGIHSTDVTAALQRLNADGHVLPTEDGALWRLRRYIERPGQEV</sequence>
<dbReference type="PROSITE" id="PS51194">
    <property type="entry name" value="HELICASE_CTER"/>
    <property type="match status" value="1"/>
</dbReference>
<dbReference type="InterPro" id="IPR001650">
    <property type="entry name" value="Helicase_C-like"/>
</dbReference>
<dbReference type="CDD" id="cd17920">
    <property type="entry name" value="DEXHc_RecQ"/>
    <property type="match status" value="1"/>
</dbReference>
<keyword evidence="5" id="KW-0238">DNA-binding</keyword>
<dbReference type="PANTHER" id="PTHR13710:SF105">
    <property type="entry name" value="ATP-DEPENDENT DNA HELICASE Q1"/>
    <property type="match status" value="1"/>
</dbReference>
<dbReference type="InterPro" id="IPR036397">
    <property type="entry name" value="RNaseH_sf"/>
</dbReference>
<evidence type="ECO:0000256" key="3">
    <source>
        <dbReference type="ARBA" id="ARBA00022801"/>
    </source>
</evidence>
<accession>A0A516RLW2</accession>
<dbReference type="Pfam" id="PF00929">
    <property type="entry name" value="RNase_T"/>
    <property type="match status" value="1"/>
</dbReference>
<keyword evidence="3" id="KW-0378">Hydrolase</keyword>
<dbReference type="SMART" id="SM00491">
    <property type="entry name" value="HELICc2"/>
    <property type="match status" value="1"/>
</dbReference>
<dbReference type="InterPro" id="IPR012337">
    <property type="entry name" value="RNaseH-like_sf"/>
</dbReference>
<evidence type="ECO:0000256" key="9">
    <source>
        <dbReference type="SAM" id="MobiDB-lite"/>
    </source>
</evidence>
<evidence type="ECO:0000259" key="11">
    <source>
        <dbReference type="PROSITE" id="PS51193"/>
    </source>
</evidence>
<dbReference type="Gene3D" id="3.30.420.10">
    <property type="entry name" value="Ribonuclease H-like superfamily/Ribonuclease H"/>
    <property type="match status" value="1"/>
</dbReference>
<dbReference type="InterPro" id="IPR006555">
    <property type="entry name" value="ATP-dep_Helicase_C"/>
</dbReference>
<keyword evidence="4" id="KW-0067">ATP-binding</keyword>
<dbReference type="SMART" id="SM00487">
    <property type="entry name" value="DEXDc"/>
    <property type="match status" value="2"/>
</dbReference>
<evidence type="ECO:0000256" key="1">
    <source>
        <dbReference type="ARBA" id="ARBA00005446"/>
    </source>
</evidence>
<dbReference type="InterPro" id="IPR011545">
    <property type="entry name" value="DEAD/DEAH_box_helicase_dom"/>
</dbReference>
<keyword evidence="6" id="KW-0413">Isomerase</keyword>
<dbReference type="InterPro" id="IPR027417">
    <property type="entry name" value="P-loop_NTPase"/>
</dbReference>
<dbReference type="PROSITE" id="PS51193">
    <property type="entry name" value="HELICASE_ATP_BIND_2"/>
    <property type="match status" value="1"/>
</dbReference>
<evidence type="ECO:0000259" key="10">
    <source>
        <dbReference type="PROSITE" id="PS51192"/>
    </source>
</evidence>
<proteinExistence type="inferred from homology"/>
<dbReference type="GO" id="GO:0003677">
    <property type="term" value="F:DNA binding"/>
    <property type="evidence" value="ECO:0007669"/>
    <property type="project" value="UniProtKB-KW"/>
</dbReference>
<evidence type="ECO:0000259" key="12">
    <source>
        <dbReference type="PROSITE" id="PS51194"/>
    </source>
</evidence>
<evidence type="ECO:0000256" key="2">
    <source>
        <dbReference type="ARBA" id="ARBA00022741"/>
    </source>
</evidence>
<dbReference type="GO" id="GO:0004527">
    <property type="term" value="F:exonuclease activity"/>
    <property type="evidence" value="ECO:0007669"/>
    <property type="project" value="UniProtKB-ARBA"/>
</dbReference>
<dbReference type="SUPFAM" id="SSF53098">
    <property type="entry name" value="Ribonuclease H-like"/>
    <property type="match status" value="1"/>
</dbReference>
<dbReference type="EC" id="5.6.2.4" evidence="8"/>
<dbReference type="Proteomes" id="UP000316806">
    <property type="component" value="Chromosome"/>
</dbReference>
<gene>
    <name evidence="13" type="ORF">FH965_30885</name>
</gene>
<dbReference type="GO" id="GO:0006310">
    <property type="term" value="P:DNA recombination"/>
    <property type="evidence" value="ECO:0007669"/>
    <property type="project" value="TreeGrafter"/>
</dbReference>
<feature type="region of interest" description="Disordered" evidence="9">
    <location>
        <begin position="733"/>
        <end position="771"/>
    </location>
</feature>
<dbReference type="PROSITE" id="PS51192">
    <property type="entry name" value="HELICASE_ATP_BIND_1"/>
    <property type="match status" value="1"/>
</dbReference>
<evidence type="ECO:0000256" key="5">
    <source>
        <dbReference type="ARBA" id="ARBA00023125"/>
    </source>
</evidence>
<dbReference type="SMART" id="SM00479">
    <property type="entry name" value="EXOIII"/>
    <property type="match status" value="1"/>
</dbReference>
<dbReference type="SUPFAM" id="SSF52540">
    <property type="entry name" value="P-loop containing nucleoside triphosphate hydrolases"/>
    <property type="match status" value="2"/>
</dbReference>
<dbReference type="GO" id="GO:0006281">
    <property type="term" value="P:DNA repair"/>
    <property type="evidence" value="ECO:0007669"/>
    <property type="project" value="TreeGrafter"/>
</dbReference>
<evidence type="ECO:0000313" key="14">
    <source>
        <dbReference type="Proteomes" id="UP000316806"/>
    </source>
</evidence>
<evidence type="ECO:0000313" key="13">
    <source>
        <dbReference type="EMBL" id="QDQ16651.1"/>
    </source>
</evidence>
<keyword evidence="13" id="KW-0347">Helicase</keyword>
<dbReference type="EMBL" id="CP040916">
    <property type="protein sequence ID" value="QDQ16651.1"/>
    <property type="molecule type" value="Genomic_DNA"/>
</dbReference>
<feature type="compositionally biased region" description="Acidic residues" evidence="9">
    <location>
        <begin position="744"/>
        <end position="765"/>
    </location>
</feature>
<dbReference type="CDD" id="cd06127">
    <property type="entry name" value="DEDDh"/>
    <property type="match status" value="1"/>
</dbReference>
<dbReference type="GO" id="GO:0005694">
    <property type="term" value="C:chromosome"/>
    <property type="evidence" value="ECO:0007669"/>
    <property type="project" value="TreeGrafter"/>
</dbReference>
<name>A0A516RLW2_STRST</name>
<dbReference type="Gene3D" id="3.40.50.300">
    <property type="entry name" value="P-loop containing nucleotide triphosphate hydrolases"/>
    <property type="match status" value="4"/>
</dbReference>
<comment type="catalytic activity">
    <reaction evidence="7">
        <text>Couples ATP hydrolysis with the unwinding of duplex DNA by translocating in the 3'-5' direction.</text>
        <dbReference type="EC" id="5.6.2.4"/>
    </reaction>
</comment>
<organism evidence="13 14">
    <name type="scientific">Streptomyces spectabilis</name>
    <dbReference type="NCBI Taxonomy" id="68270"/>
    <lineage>
        <taxon>Bacteria</taxon>
        <taxon>Bacillati</taxon>
        <taxon>Actinomycetota</taxon>
        <taxon>Actinomycetes</taxon>
        <taxon>Kitasatosporales</taxon>
        <taxon>Streptomycetaceae</taxon>
        <taxon>Streptomyces</taxon>
    </lineage>
</organism>
<dbReference type="GO" id="GO:0005737">
    <property type="term" value="C:cytoplasm"/>
    <property type="evidence" value="ECO:0007669"/>
    <property type="project" value="TreeGrafter"/>
</dbReference>
<dbReference type="GO" id="GO:0005524">
    <property type="term" value="F:ATP binding"/>
    <property type="evidence" value="ECO:0007669"/>
    <property type="project" value="UniProtKB-KW"/>
</dbReference>
<dbReference type="Pfam" id="PF13307">
    <property type="entry name" value="Helicase_C_2"/>
    <property type="match status" value="1"/>
</dbReference>
<feature type="domain" description="Helicase ATP-binding" evidence="10">
    <location>
        <begin position="1205"/>
        <end position="1388"/>
    </location>
</feature>
<feature type="domain" description="Helicase ATP-binding" evidence="11">
    <location>
        <begin position="332"/>
        <end position="641"/>
    </location>
</feature>
<protein>
    <recommendedName>
        <fullName evidence="8">DNA 3'-5' helicase</fullName>
        <ecNumber evidence="8">5.6.2.4</ecNumber>
    </recommendedName>
</protein>
<evidence type="ECO:0000256" key="6">
    <source>
        <dbReference type="ARBA" id="ARBA00023235"/>
    </source>
</evidence>
<dbReference type="SMART" id="SM00490">
    <property type="entry name" value="HELICc"/>
    <property type="match status" value="1"/>
</dbReference>